<dbReference type="EMBL" id="JBHUMQ010000026">
    <property type="protein sequence ID" value="MFD2694290.1"/>
    <property type="molecule type" value="Genomic_DNA"/>
</dbReference>
<dbReference type="InterPro" id="IPR056510">
    <property type="entry name" value="WapI"/>
</dbReference>
<protein>
    <submittedName>
        <fullName evidence="1">Uncharacterized protein</fullName>
    </submittedName>
</protein>
<dbReference type="RefSeq" id="WP_253057837.1">
    <property type="nucleotide sequence ID" value="NZ_JAMXWM010000001.1"/>
</dbReference>
<reference evidence="2" key="1">
    <citation type="journal article" date="2019" name="Int. J. Syst. Evol. Microbiol.">
        <title>The Global Catalogue of Microorganisms (GCM) 10K type strain sequencing project: providing services to taxonomists for standard genome sequencing and annotation.</title>
        <authorList>
            <consortium name="The Broad Institute Genomics Platform"/>
            <consortium name="The Broad Institute Genome Sequencing Center for Infectious Disease"/>
            <person name="Wu L."/>
            <person name="Ma J."/>
        </authorList>
    </citation>
    <scope>NUCLEOTIDE SEQUENCE [LARGE SCALE GENOMIC DNA]</scope>
    <source>
        <strain evidence="2">TISTR 2466</strain>
    </source>
</reference>
<gene>
    <name evidence="1" type="ORF">ACFSUE_11730</name>
</gene>
<accession>A0ABW5S4C6</accession>
<comment type="caution">
    <text evidence="1">The sequence shown here is derived from an EMBL/GenBank/DDBJ whole genome shotgun (WGS) entry which is preliminary data.</text>
</comment>
<name>A0ABW5S4C6_9BACL</name>
<organism evidence="1 2">
    <name type="scientific">Sporolactobacillus shoreicorticis</name>
    <dbReference type="NCBI Taxonomy" id="1923877"/>
    <lineage>
        <taxon>Bacteria</taxon>
        <taxon>Bacillati</taxon>
        <taxon>Bacillota</taxon>
        <taxon>Bacilli</taxon>
        <taxon>Bacillales</taxon>
        <taxon>Sporolactobacillaceae</taxon>
        <taxon>Sporolactobacillus</taxon>
    </lineage>
</organism>
<dbReference type="Proteomes" id="UP001597399">
    <property type="component" value="Unassembled WGS sequence"/>
</dbReference>
<keyword evidence="2" id="KW-1185">Reference proteome</keyword>
<proteinExistence type="predicted"/>
<evidence type="ECO:0000313" key="2">
    <source>
        <dbReference type="Proteomes" id="UP001597399"/>
    </source>
</evidence>
<evidence type="ECO:0000313" key="1">
    <source>
        <dbReference type="EMBL" id="MFD2694290.1"/>
    </source>
</evidence>
<dbReference type="Pfam" id="PF24716">
    <property type="entry name" value="WapI"/>
    <property type="match status" value="1"/>
</dbReference>
<sequence length="152" mass="17701">MTYFSKFPCAQLRSQDGRTVLSICSYGYAYPNANDPYDRDWHKNYLLLMLPGFKAEIDEIILEGHSLRNWINELRAFSALKTEKIFFEPTDPYFSLTFRFLSRRKNVCAEGYVQYPIADGAVLRFELETDLTFIDSFIAGLETILHVFPEQS</sequence>